<dbReference type="Proteomes" id="UP000465101">
    <property type="component" value="Segment"/>
</dbReference>
<accession>A0A6B9LMY1</accession>
<keyword evidence="2" id="KW-1185">Reference proteome</keyword>
<evidence type="ECO:0000313" key="1">
    <source>
        <dbReference type="EMBL" id="QHB38989.1"/>
    </source>
</evidence>
<organism evidence="1 2">
    <name type="scientific">Flavobacterium phage vB_FspS_laban6-1</name>
    <dbReference type="NCBI Taxonomy" id="2686250"/>
    <lineage>
        <taxon>Viruses</taxon>
        <taxon>Duplodnaviria</taxon>
        <taxon>Heunggongvirae</taxon>
        <taxon>Uroviricota</taxon>
        <taxon>Caudoviricetes</taxon>
        <taxon>Duneviridae</taxon>
        <taxon>Labanvirus</taxon>
        <taxon>Labanvirus laban</taxon>
    </lineage>
</organism>
<sequence length="106" mass="12616">MKNFKKPLWIIRFQIWLTNFFAFDLLKKDDKLAKKIEDGLIDFEAKKAILMLDIQKVLRKKLKKGRSKYIPLTKKNKAEIKAMIEADFGTQMKEHHLRLTDNLKLV</sequence>
<name>A0A6B9LMY1_9CAUD</name>
<protein>
    <submittedName>
        <fullName evidence="1">Uncharacterized protein</fullName>
    </submittedName>
</protein>
<reference evidence="1 2" key="1">
    <citation type="journal article" date="2020" name="Viruses">
        <title>Diversity and Host Interactions Among Virulent and Temperate Baltic Sea Flavobacterium Phages.</title>
        <authorList>
            <person name="Nilsson E."/>
            <person name="Bayfield O.W."/>
            <person name="Lundin D."/>
            <person name="Antson A.A."/>
            <person name="Holmfeldt K."/>
        </authorList>
    </citation>
    <scope>NUCLEOTIDE SEQUENCE [LARGE SCALE GENOMIC DNA]</scope>
</reference>
<proteinExistence type="predicted"/>
<evidence type="ECO:0000313" key="2">
    <source>
        <dbReference type="Proteomes" id="UP000465101"/>
    </source>
</evidence>
<gene>
    <name evidence="1" type="ORF">laban61_gp018</name>
</gene>
<dbReference type="EMBL" id="MN812211">
    <property type="protein sequence ID" value="QHB38989.1"/>
    <property type="molecule type" value="Genomic_DNA"/>
</dbReference>